<dbReference type="PANTHER" id="PTHR10880">
    <property type="entry name" value="MORTALITY FACTOR 4-LIKE PROTEIN"/>
    <property type="match status" value="1"/>
</dbReference>
<dbReference type="GO" id="GO:0006355">
    <property type="term" value="P:regulation of DNA-templated transcription"/>
    <property type="evidence" value="ECO:0007669"/>
    <property type="project" value="InterPro"/>
</dbReference>
<evidence type="ECO:0000256" key="2">
    <source>
        <dbReference type="ARBA" id="ARBA00022853"/>
    </source>
</evidence>
<dbReference type="InterPro" id="IPR016197">
    <property type="entry name" value="Chromo-like_dom_sf"/>
</dbReference>
<dbReference type="InterPro" id="IPR008676">
    <property type="entry name" value="MRG"/>
</dbReference>
<name>A0AAV0T0L9_9STRA</name>
<feature type="domain" description="Chromo" evidence="7">
    <location>
        <begin position="3"/>
        <end position="86"/>
    </location>
</feature>
<dbReference type="GO" id="GO:0005634">
    <property type="term" value="C:nucleus"/>
    <property type="evidence" value="ECO:0007669"/>
    <property type="project" value="UniProtKB-SubCell"/>
</dbReference>
<protein>
    <recommendedName>
        <fullName evidence="7">Chromo domain-containing protein</fullName>
    </recommendedName>
</protein>
<comment type="subcellular location">
    <subcellularLocation>
        <location evidence="1">Nucleus</location>
    </subcellularLocation>
</comment>
<dbReference type="InterPro" id="IPR026541">
    <property type="entry name" value="MRG_dom"/>
</dbReference>
<keyword evidence="5" id="KW-0539">Nucleus</keyword>
<dbReference type="InterPro" id="IPR053820">
    <property type="entry name" value="MSL3_chromo-like"/>
</dbReference>
<dbReference type="AlphaFoldDB" id="A0AAV0T0L9"/>
<evidence type="ECO:0000313" key="8">
    <source>
        <dbReference type="EMBL" id="CAI5709974.1"/>
    </source>
</evidence>
<dbReference type="EMBL" id="CANTFM010000053">
    <property type="protein sequence ID" value="CAI5709974.1"/>
    <property type="molecule type" value="Genomic_DNA"/>
</dbReference>
<dbReference type="GO" id="GO:0006325">
    <property type="term" value="P:chromatin organization"/>
    <property type="evidence" value="ECO:0007669"/>
    <property type="project" value="UniProtKB-KW"/>
</dbReference>
<dbReference type="Pfam" id="PF22732">
    <property type="entry name" value="MSL3_chromo-like"/>
    <property type="match status" value="1"/>
</dbReference>
<accession>A0AAV0T0L9</accession>
<sequence>MVVHVGDSVLAYHGLLIYDAKVLKVDNGRGIKGQLDDEETEDASSSTQFYVHYQGWAKKWDEWVRHDRVLEDTPATRLLQSKAKEDAVEATKESRLSKKKKRMSSVRVEASSSLKSPFKRLKRSVENEYEAFPGPTQECNDEDKALGKQINLQMPFSLKKQLVQDWKNVTQTPPKLVPLPRKPTVNQIIKTYLEFKKSKVREGEANEVKEYKNIQGIIEGVQSYFNRALSSILLYRIERRQYQELRQKQKDGVPLSQIYGAEHLIRLFVRLPILLASSNISPRELLQIQARLNDFLKFIQKNSAVWFVTDYETASDKYVEQATAVQY</sequence>
<dbReference type="Gene3D" id="1.10.274.30">
    <property type="entry name" value="MRG domain"/>
    <property type="match status" value="1"/>
</dbReference>
<evidence type="ECO:0000256" key="1">
    <source>
        <dbReference type="ARBA" id="ARBA00004123"/>
    </source>
</evidence>
<dbReference type="SUPFAM" id="SSF54160">
    <property type="entry name" value="Chromo domain-like"/>
    <property type="match status" value="1"/>
</dbReference>
<reference evidence="8" key="1">
    <citation type="submission" date="2022-12" db="EMBL/GenBank/DDBJ databases">
        <authorList>
            <person name="Webb A."/>
        </authorList>
    </citation>
    <scope>NUCLEOTIDE SEQUENCE</scope>
    <source>
        <strain evidence="8">Pd1</strain>
    </source>
</reference>
<dbReference type="Gene3D" id="2.30.30.140">
    <property type="match status" value="1"/>
</dbReference>
<keyword evidence="2" id="KW-0156">Chromatin regulator</keyword>
<dbReference type="InterPro" id="IPR000953">
    <property type="entry name" value="Chromo/chromo_shadow_dom"/>
</dbReference>
<keyword evidence="9" id="KW-1185">Reference proteome</keyword>
<dbReference type="Pfam" id="PF05712">
    <property type="entry name" value="MRG"/>
    <property type="match status" value="1"/>
</dbReference>
<evidence type="ECO:0000256" key="5">
    <source>
        <dbReference type="ARBA" id="ARBA00023242"/>
    </source>
</evidence>
<dbReference type="Proteomes" id="UP001162029">
    <property type="component" value="Unassembled WGS sequence"/>
</dbReference>
<dbReference type="PANTHER" id="PTHR10880:SF15">
    <property type="entry name" value="MSL COMPLEX SUBUNIT 3"/>
    <property type="match status" value="1"/>
</dbReference>
<evidence type="ECO:0000259" key="7">
    <source>
        <dbReference type="SMART" id="SM00298"/>
    </source>
</evidence>
<gene>
    <name evidence="8" type="ORF">PDE001_LOCUS359</name>
</gene>
<keyword evidence="4" id="KW-0804">Transcription</keyword>
<feature type="compositionally biased region" description="Basic and acidic residues" evidence="6">
    <location>
        <begin position="83"/>
        <end position="96"/>
    </location>
</feature>
<evidence type="ECO:0000256" key="4">
    <source>
        <dbReference type="ARBA" id="ARBA00023163"/>
    </source>
</evidence>
<dbReference type="PROSITE" id="PS51640">
    <property type="entry name" value="MRG"/>
    <property type="match status" value="1"/>
</dbReference>
<dbReference type="SMART" id="SM00298">
    <property type="entry name" value="CHROMO"/>
    <property type="match status" value="1"/>
</dbReference>
<proteinExistence type="predicted"/>
<feature type="region of interest" description="Disordered" evidence="6">
    <location>
        <begin position="83"/>
        <end position="107"/>
    </location>
</feature>
<evidence type="ECO:0000256" key="3">
    <source>
        <dbReference type="ARBA" id="ARBA00023015"/>
    </source>
</evidence>
<evidence type="ECO:0000256" key="6">
    <source>
        <dbReference type="SAM" id="MobiDB-lite"/>
    </source>
</evidence>
<evidence type="ECO:0000313" key="9">
    <source>
        <dbReference type="Proteomes" id="UP001162029"/>
    </source>
</evidence>
<comment type="caution">
    <text evidence="8">The sequence shown here is derived from an EMBL/GenBank/DDBJ whole genome shotgun (WGS) entry which is preliminary data.</text>
</comment>
<dbReference type="FunFam" id="2.30.30.140:FF:000276">
    <property type="entry name" value="Uncharacterized protein"/>
    <property type="match status" value="1"/>
</dbReference>
<dbReference type="PIRSF" id="PIRSF038133">
    <property type="entry name" value="HAT_Nua4_EAF3/MRG15"/>
    <property type="match status" value="1"/>
</dbReference>
<organism evidence="8 9">
    <name type="scientific">Peronospora destructor</name>
    <dbReference type="NCBI Taxonomy" id="86335"/>
    <lineage>
        <taxon>Eukaryota</taxon>
        <taxon>Sar</taxon>
        <taxon>Stramenopiles</taxon>
        <taxon>Oomycota</taxon>
        <taxon>Peronosporomycetes</taxon>
        <taxon>Peronosporales</taxon>
        <taxon>Peronosporaceae</taxon>
        <taxon>Peronospora</taxon>
    </lineage>
</organism>
<dbReference type="GO" id="GO:0000123">
    <property type="term" value="C:histone acetyltransferase complex"/>
    <property type="evidence" value="ECO:0007669"/>
    <property type="project" value="TreeGrafter"/>
</dbReference>
<dbReference type="InterPro" id="IPR038217">
    <property type="entry name" value="MRG_C_sf"/>
</dbReference>
<keyword evidence="3" id="KW-0805">Transcription regulation</keyword>